<accession>A0A392V2T3</accession>
<evidence type="ECO:0000313" key="2">
    <source>
        <dbReference type="EMBL" id="MCI81265.1"/>
    </source>
</evidence>
<reference evidence="2 3" key="1">
    <citation type="journal article" date="2018" name="Front. Plant Sci.">
        <title>Red Clover (Trifolium pratense) and Zigzag Clover (T. medium) - A Picture of Genomic Similarities and Differences.</title>
        <authorList>
            <person name="Dluhosova J."/>
            <person name="Istvanek J."/>
            <person name="Nedelnik J."/>
            <person name="Repkova J."/>
        </authorList>
    </citation>
    <scope>NUCLEOTIDE SEQUENCE [LARGE SCALE GENOMIC DNA]</scope>
    <source>
        <strain evidence="3">cv. 10/8</strain>
        <tissue evidence="2">Leaf</tissue>
    </source>
</reference>
<dbReference type="AlphaFoldDB" id="A0A392V2T3"/>
<evidence type="ECO:0000313" key="3">
    <source>
        <dbReference type="Proteomes" id="UP000265520"/>
    </source>
</evidence>
<feature type="compositionally biased region" description="Basic and acidic residues" evidence="1">
    <location>
        <begin position="39"/>
        <end position="58"/>
    </location>
</feature>
<dbReference type="EMBL" id="LXQA011014889">
    <property type="protein sequence ID" value="MCI81265.1"/>
    <property type="molecule type" value="Genomic_DNA"/>
</dbReference>
<keyword evidence="3" id="KW-1185">Reference proteome</keyword>
<sequence length="73" mass="8431">APVQTPPPIQTTTPDAFRFILTPGFTLPHQFEQGPLQDITHDMETDLHHQEDEQQHEEGDQEDDEEGDEQEHE</sequence>
<dbReference type="Proteomes" id="UP000265520">
    <property type="component" value="Unassembled WGS sequence"/>
</dbReference>
<protein>
    <submittedName>
        <fullName evidence="2">Uncharacterized protein</fullName>
    </submittedName>
</protein>
<evidence type="ECO:0000256" key="1">
    <source>
        <dbReference type="SAM" id="MobiDB-lite"/>
    </source>
</evidence>
<feature type="non-terminal residue" evidence="2">
    <location>
        <position position="73"/>
    </location>
</feature>
<comment type="caution">
    <text evidence="2">The sequence shown here is derived from an EMBL/GenBank/DDBJ whole genome shotgun (WGS) entry which is preliminary data.</text>
</comment>
<feature type="region of interest" description="Disordered" evidence="1">
    <location>
        <begin position="28"/>
        <end position="73"/>
    </location>
</feature>
<organism evidence="2 3">
    <name type="scientific">Trifolium medium</name>
    <dbReference type="NCBI Taxonomy" id="97028"/>
    <lineage>
        <taxon>Eukaryota</taxon>
        <taxon>Viridiplantae</taxon>
        <taxon>Streptophyta</taxon>
        <taxon>Embryophyta</taxon>
        <taxon>Tracheophyta</taxon>
        <taxon>Spermatophyta</taxon>
        <taxon>Magnoliopsida</taxon>
        <taxon>eudicotyledons</taxon>
        <taxon>Gunneridae</taxon>
        <taxon>Pentapetalae</taxon>
        <taxon>rosids</taxon>
        <taxon>fabids</taxon>
        <taxon>Fabales</taxon>
        <taxon>Fabaceae</taxon>
        <taxon>Papilionoideae</taxon>
        <taxon>50 kb inversion clade</taxon>
        <taxon>NPAAA clade</taxon>
        <taxon>Hologalegina</taxon>
        <taxon>IRL clade</taxon>
        <taxon>Trifolieae</taxon>
        <taxon>Trifolium</taxon>
    </lineage>
</organism>
<proteinExistence type="predicted"/>
<feature type="non-terminal residue" evidence="2">
    <location>
        <position position="1"/>
    </location>
</feature>
<name>A0A392V2T3_9FABA</name>
<feature type="compositionally biased region" description="Acidic residues" evidence="1">
    <location>
        <begin position="59"/>
        <end position="73"/>
    </location>
</feature>